<organism evidence="13 14">
    <name type="scientific">Paramecium primaurelia</name>
    <dbReference type="NCBI Taxonomy" id="5886"/>
    <lineage>
        <taxon>Eukaryota</taxon>
        <taxon>Sar</taxon>
        <taxon>Alveolata</taxon>
        <taxon>Ciliophora</taxon>
        <taxon>Intramacronucleata</taxon>
        <taxon>Oligohymenophorea</taxon>
        <taxon>Peniculida</taxon>
        <taxon>Parameciidae</taxon>
        <taxon>Paramecium</taxon>
    </lineage>
</organism>
<feature type="compositionally biased region" description="Polar residues" evidence="12">
    <location>
        <begin position="646"/>
        <end position="667"/>
    </location>
</feature>
<dbReference type="FunFam" id="2.130.10.10:FF:000207">
    <property type="entry name" value="Cilia- and flagella-associated protein 52"/>
    <property type="match status" value="1"/>
</dbReference>
<feature type="repeat" description="WD" evidence="11">
    <location>
        <begin position="445"/>
        <end position="486"/>
    </location>
</feature>
<evidence type="ECO:0000256" key="8">
    <source>
        <dbReference type="ARBA" id="ARBA00023273"/>
    </source>
</evidence>
<comment type="caution">
    <text evidence="13">The sequence shown here is derived from an EMBL/GenBank/DDBJ whole genome shotgun (WGS) entry which is preliminary data.</text>
</comment>
<proteinExistence type="inferred from homology"/>
<evidence type="ECO:0000256" key="10">
    <source>
        <dbReference type="ARBA" id="ARBA00029552"/>
    </source>
</evidence>
<keyword evidence="8" id="KW-0966">Cell projection</keyword>
<name>A0A8S1MZZ1_PARPR</name>
<keyword evidence="6" id="KW-0282">Flagellum</keyword>
<dbReference type="AlphaFoldDB" id="A0A8S1MZZ1"/>
<dbReference type="CDD" id="cd00200">
    <property type="entry name" value="WD40"/>
    <property type="match status" value="1"/>
</dbReference>
<keyword evidence="4 11" id="KW-0853">WD repeat</keyword>
<dbReference type="EMBL" id="CAJJDM010000078">
    <property type="protein sequence ID" value="CAD8086008.1"/>
    <property type="molecule type" value="Genomic_DNA"/>
</dbReference>
<feature type="region of interest" description="Disordered" evidence="12">
    <location>
        <begin position="620"/>
        <end position="667"/>
    </location>
</feature>
<comment type="similarity">
    <text evidence="9">Belongs to the CFAP52 family.</text>
</comment>
<dbReference type="PANTHER" id="PTHR13720">
    <property type="entry name" value="WD-40 REPEAT PROTEIN"/>
    <property type="match status" value="1"/>
</dbReference>
<dbReference type="FunFam" id="2.130.10.10:FF:001320">
    <property type="entry name" value="Predicted protein"/>
    <property type="match status" value="1"/>
</dbReference>
<feature type="repeat" description="WD" evidence="11">
    <location>
        <begin position="529"/>
        <end position="560"/>
    </location>
</feature>
<evidence type="ECO:0000256" key="5">
    <source>
        <dbReference type="ARBA" id="ARBA00022737"/>
    </source>
</evidence>
<dbReference type="OMA" id="CWTNMLK"/>
<feature type="repeat" description="WD" evidence="11">
    <location>
        <begin position="401"/>
        <end position="442"/>
    </location>
</feature>
<comment type="subcellular location">
    <subcellularLocation>
        <location evidence="1">Cell projection</location>
        <location evidence="1">Cilium</location>
        <location evidence="1">Flagellum</location>
    </subcellularLocation>
    <subcellularLocation>
        <location evidence="2">Cytoplasm</location>
    </subcellularLocation>
</comment>
<evidence type="ECO:0000256" key="4">
    <source>
        <dbReference type="ARBA" id="ARBA00022574"/>
    </source>
</evidence>
<evidence type="ECO:0000313" key="13">
    <source>
        <dbReference type="EMBL" id="CAD8086008.1"/>
    </source>
</evidence>
<protein>
    <recommendedName>
        <fullName evidence="10">Cilia- and flagella-associated protein 52</fullName>
    </recommendedName>
</protein>
<evidence type="ECO:0000256" key="12">
    <source>
        <dbReference type="SAM" id="MobiDB-lite"/>
    </source>
</evidence>
<keyword evidence="7" id="KW-0969">Cilium</keyword>
<evidence type="ECO:0000256" key="3">
    <source>
        <dbReference type="ARBA" id="ARBA00022490"/>
    </source>
</evidence>
<keyword evidence="3" id="KW-0963">Cytoplasm</keyword>
<dbReference type="InterPro" id="IPR001680">
    <property type="entry name" value="WD40_rpt"/>
</dbReference>
<dbReference type="Pfam" id="PF00400">
    <property type="entry name" value="WD40"/>
    <property type="match status" value="4"/>
</dbReference>
<keyword evidence="14" id="KW-1185">Reference proteome</keyword>
<gene>
    <name evidence="13" type="ORF">PPRIM_AZ9-3.1.T0750181</name>
</gene>
<keyword evidence="5" id="KW-0677">Repeat</keyword>
<dbReference type="InterPro" id="IPR050630">
    <property type="entry name" value="WD_repeat_EMAP"/>
</dbReference>
<dbReference type="Proteomes" id="UP000688137">
    <property type="component" value="Unassembled WGS sequence"/>
</dbReference>
<dbReference type="PROSITE" id="PS00678">
    <property type="entry name" value="WD_REPEATS_1"/>
    <property type="match status" value="1"/>
</dbReference>
<dbReference type="FunFam" id="2.130.10.10:FF:000173">
    <property type="entry name" value="Cilia- and flagella-associated protein 52"/>
    <property type="match status" value="1"/>
</dbReference>
<evidence type="ECO:0000313" key="14">
    <source>
        <dbReference type="Proteomes" id="UP000688137"/>
    </source>
</evidence>
<dbReference type="PROSITE" id="PS50082">
    <property type="entry name" value="WD_REPEATS_2"/>
    <property type="match status" value="4"/>
</dbReference>
<evidence type="ECO:0000256" key="7">
    <source>
        <dbReference type="ARBA" id="ARBA00023069"/>
    </source>
</evidence>
<sequence length="667" mass="74909">MQSELEIQAVIGFTGKIIQGLVLHPDNEHILYPLGSTIVVRHIITRQQTFLRGHDNQISVITVSRSGDYVASGQKTYMGFQADIIIWDFKDRSMIHRLKLHKVLIQSLSFSFNELYLASLGGIDDKNMLIIWDIKAGKALYGTPNRDPVNQVQFYNQSDEKMIAVLNTGVQILTIDKQNKKIQSVDVNFGNVKRTFNCVAIDKNDKFCYCGTKTGDVFEIQMDMAIYKRLAPVKKLFSQGVNCLGLLQNGDIIVGAGDGMIAKVSFQTMQIVASSELLGGVTSISFTNDQTHFFTGTVQSNIYWLDTEKLIPELRNTCHYERINDVAFPHNYSDVFATSSLNDIRVWNAKNRQELLRIQVPNLECWAVAFMNDGKSIVSGWSDGKIRTFLPQSGRLLYVINDAHIHGCTSLTCTSDCQRIISGGSEGEVRVWEIGKQTQVMKSSMKEHRGRVWSIQVRRNNEQAVSASADGSCIIWDLKSFTRVMCLFESTLFKMVLYHPEESQLLTTGSDRKITYWETFDGQAIRMLDGSEEGEVNALAITKEGEHFVSGGEDKEVKLWGYDEGICYFKGQGHSGTITRITISPDQKTIISVGAEGAIFIWKMPESVINSKAQQELPTVQNVKKQNDIQQQQQQQSQQQSIPKDAQSQKSNQIAKSVKSGTKQSKK</sequence>
<dbReference type="PROSITE" id="PS50294">
    <property type="entry name" value="WD_REPEATS_REGION"/>
    <property type="match status" value="3"/>
</dbReference>
<accession>A0A8S1MZZ1</accession>
<feature type="repeat" description="WD" evidence="11">
    <location>
        <begin position="571"/>
        <end position="604"/>
    </location>
</feature>
<evidence type="ECO:0000256" key="11">
    <source>
        <dbReference type="PROSITE-ProRule" id="PRU00221"/>
    </source>
</evidence>
<evidence type="ECO:0000256" key="9">
    <source>
        <dbReference type="ARBA" id="ARBA00029456"/>
    </source>
</evidence>
<dbReference type="GO" id="GO:0031514">
    <property type="term" value="C:motile cilium"/>
    <property type="evidence" value="ECO:0007669"/>
    <property type="project" value="UniProtKB-SubCell"/>
</dbReference>
<dbReference type="PANTHER" id="PTHR13720:SF14">
    <property type="entry name" value="CILIA- AND FLAGELLA-ASSOCIATED PROTEIN 52"/>
    <property type="match status" value="1"/>
</dbReference>
<feature type="compositionally biased region" description="Low complexity" evidence="12">
    <location>
        <begin position="630"/>
        <end position="641"/>
    </location>
</feature>
<evidence type="ECO:0000256" key="2">
    <source>
        <dbReference type="ARBA" id="ARBA00004496"/>
    </source>
</evidence>
<dbReference type="GO" id="GO:0005930">
    <property type="term" value="C:axoneme"/>
    <property type="evidence" value="ECO:0007669"/>
    <property type="project" value="UniProtKB-ARBA"/>
</dbReference>
<evidence type="ECO:0000256" key="6">
    <source>
        <dbReference type="ARBA" id="ARBA00022846"/>
    </source>
</evidence>
<evidence type="ECO:0000256" key="1">
    <source>
        <dbReference type="ARBA" id="ARBA00004230"/>
    </source>
</evidence>
<dbReference type="SMART" id="SM00320">
    <property type="entry name" value="WD40"/>
    <property type="match status" value="11"/>
</dbReference>
<reference evidence="13" key="1">
    <citation type="submission" date="2021-01" db="EMBL/GenBank/DDBJ databases">
        <authorList>
            <consortium name="Genoscope - CEA"/>
            <person name="William W."/>
        </authorList>
    </citation>
    <scope>NUCLEOTIDE SEQUENCE</scope>
</reference>
<dbReference type="InterPro" id="IPR019775">
    <property type="entry name" value="WD40_repeat_CS"/>
</dbReference>